<dbReference type="GO" id="GO:0005524">
    <property type="term" value="F:ATP binding"/>
    <property type="evidence" value="ECO:0007669"/>
    <property type="project" value="UniProtKB-KW"/>
</dbReference>
<dbReference type="InterPro" id="IPR011009">
    <property type="entry name" value="Kinase-like_dom_sf"/>
</dbReference>
<proteinExistence type="predicted"/>
<dbReference type="AlphaFoldDB" id="A0A9P7DEI7"/>
<reference evidence="4" key="1">
    <citation type="journal article" date="2020" name="New Phytol.">
        <title>Comparative genomics reveals dynamic genome evolution in host specialist ectomycorrhizal fungi.</title>
        <authorList>
            <person name="Lofgren L.A."/>
            <person name="Nguyen N.H."/>
            <person name="Vilgalys R."/>
            <person name="Ruytinx J."/>
            <person name="Liao H.L."/>
            <person name="Branco S."/>
            <person name="Kuo A."/>
            <person name="LaButti K."/>
            <person name="Lipzen A."/>
            <person name="Andreopoulos W."/>
            <person name="Pangilinan J."/>
            <person name="Riley R."/>
            <person name="Hundley H."/>
            <person name="Na H."/>
            <person name="Barry K."/>
            <person name="Grigoriev I.V."/>
            <person name="Stajich J.E."/>
            <person name="Kennedy P.G."/>
        </authorList>
    </citation>
    <scope>NUCLEOTIDE SEQUENCE</scope>
    <source>
        <strain evidence="4">S12</strain>
    </source>
</reference>
<feature type="domain" description="Protein kinase" evidence="3">
    <location>
        <begin position="1"/>
        <end position="227"/>
    </location>
</feature>
<dbReference type="PROSITE" id="PS50011">
    <property type="entry name" value="PROTEIN_KINASE_DOM"/>
    <property type="match status" value="1"/>
</dbReference>
<evidence type="ECO:0000313" key="5">
    <source>
        <dbReference type="Proteomes" id="UP000719766"/>
    </source>
</evidence>
<dbReference type="InterPro" id="IPR001245">
    <property type="entry name" value="Ser-Thr/Tyr_kinase_cat_dom"/>
</dbReference>
<keyword evidence="5" id="KW-1185">Reference proteome</keyword>
<comment type="caution">
    <text evidence="4">The sequence shown here is derived from an EMBL/GenBank/DDBJ whole genome shotgun (WGS) entry which is preliminary data.</text>
</comment>
<keyword evidence="2" id="KW-0067">ATP-binding</keyword>
<dbReference type="OrthoDB" id="4062651at2759"/>
<sequence>MRMRKKLMVKVSSWAHLLHRNVLPLYGIAHGFGHFPSLVTPWVNEGSLNDFIADHHLSLGGKLDLAKQVVAGLGYLHAHSIVHGDISGFNILVDHEGRAQLCDFGVMSLLAEIPSLAQPSGGIRSAVRWTDPQLFDVQKGVINPCIPTEQTDIYSIGSVLLQLLTGSIPYYDIKDNIRVLILSSRGVKPKCPPETNVTSAQWSCIQRCWSPCGLASRPTIEEIDEFLESELRMAGMH</sequence>
<protein>
    <submittedName>
        <fullName evidence="4">Kinase-like domain-containing protein</fullName>
    </submittedName>
</protein>
<dbReference type="PANTHER" id="PTHR44329:SF298">
    <property type="entry name" value="MIXED LINEAGE KINASE DOMAIN-LIKE PROTEIN"/>
    <property type="match status" value="1"/>
</dbReference>
<dbReference type="Pfam" id="PF07714">
    <property type="entry name" value="PK_Tyr_Ser-Thr"/>
    <property type="match status" value="1"/>
</dbReference>
<dbReference type="Gene3D" id="1.10.510.10">
    <property type="entry name" value="Transferase(Phosphotransferase) domain 1"/>
    <property type="match status" value="1"/>
</dbReference>
<evidence type="ECO:0000313" key="4">
    <source>
        <dbReference type="EMBL" id="KAG1789602.1"/>
    </source>
</evidence>
<evidence type="ECO:0000256" key="1">
    <source>
        <dbReference type="ARBA" id="ARBA00022741"/>
    </source>
</evidence>
<evidence type="ECO:0000259" key="3">
    <source>
        <dbReference type="PROSITE" id="PS50011"/>
    </source>
</evidence>
<dbReference type="InterPro" id="IPR051681">
    <property type="entry name" value="Ser/Thr_Kinases-Pseudokinases"/>
</dbReference>
<dbReference type="GO" id="GO:0004674">
    <property type="term" value="F:protein serine/threonine kinase activity"/>
    <property type="evidence" value="ECO:0007669"/>
    <property type="project" value="TreeGrafter"/>
</dbReference>
<evidence type="ECO:0000256" key="2">
    <source>
        <dbReference type="ARBA" id="ARBA00022840"/>
    </source>
</evidence>
<dbReference type="Proteomes" id="UP000719766">
    <property type="component" value="Unassembled WGS sequence"/>
</dbReference>
<dbReference type="GeneID" id="64605335"/>
<gene>
    <name evidence="4" type="ORF">HD556DRAFT_769443</name>
</gene>
<dbReference type="EMBL" id="JABBWE010000057">
    <property type="protein sequence ID" value="KAG1789602.1"/>
    <property type="molecule type" value="Genomic_DNA"/>
</dbReference>
<dbReference type="InterPro" id="IPR000719">
    <property type="entry name" value="Prot_kinase_dom"/>
</dbReference>
<name>A0A9P7DEI7_9AGAM</name>
<dbReference type="SUPFAM" id="SSF56112">
    <property type="entry name" value="Protein kinase-like (PK-like)"/>
    <property type="match status" value="1"/>
</dbReference>
<keyword evidence="4" id="KW-0808">Transferase</keyword>
<organism evidence="4 5">
    <name type="scientific">Suillus plorans</name>
    <dbReference type="NCBI Taxonomy" id="116603"/>
    <lineage>
        <taxon>Eukaryota</taxon>
        <taxon>Fungi</taxon>
        <taxon>Dikarya</taxon>
        <taxon>Basidiomycota</taxon>
        <taxon>Agaricomycotina</taxon>
        <taxon>Agaricomycetes</taxon>
        <taxon>Agaricomycetidae</taxon>
        <taxon>Boletales</taxon>
        <taxon>Suillineae</taxon>
        <taxon>Suillaceae</taxon>
        <taxon>Suillus</taxon>
    </lineage>
</organism>
<keyword evidence="4" id="KW-0418">Kinase</keyword>
<keyword evidence="1" id="KW-0547">Nucleotide-binding</keyword>
<accession>A0A9P7DEI7</accession>
<dbReference type="RefSeq" id="XP_041156650.1">
    <property type="nucleotide sequence ID" value="XM_041311571.1"/>
</dbReference>
<dbReference type="PANTHER" id="PTHR44329">
    <property type="entry name" value="SERINE/THREONINE-PROTEIN KINASE TNNI3K-RELATED"/>
    <property type="match status" value="1"/>
</dbReference>